<evidence type="ECO:0000313" key="1">
    <source>
        <dbReference type="EMBL" id="KAI4328204.1"/>
    </source>
</evidence>
<name>A0ACB9MXK4_BAUVA</name>
<keyword evidence="2" id="KW-1185">Reference proteome</keyword>
<protein>
    <submittedName>
        <fullName evidence="1">Uncharacterized protein</fullName>
    </submittedName>
</protein>
<gene>
    <name evidence="1" type="ORF">L6164_020577</name>
</gene>
<dbReference type="Proteomes" id="UP000828941">
    <property type="component" value="Chromosome 8"/>
</dbReference>
<dbReference type="EMBL" id="CM039433">
    <property type="protein sequence ID" value="KAI4328204.1"/>
    <property type="molecule type" value="Genomic_DNA"/>
</dbReference>
<sequence>MEDSESGLRLSLTLIPLTLLHFQKQFACALLKSVSLILKGQMEIKIAIKAFSSSKWQKLRSRIRIREEALATAKANRQVTERQWTPLGALTVGYVFLLPSILVPSCIRFRM</sequence>
<accession>A0ACB9MXK4</accession>
<reference evidence="1 2" key="1">
    <citation type="journal article" date="2022" name="DNA Res.">
        <title>Chromosomal-level genome assembly of the orchid tree Bauhinia variegata (Leguminosae; Cercidoideae) supports the allotetraploid origin hypothesis of Bauhinia.</title>
        <authorList>
            <person name="Zhong Y."/>
            <person name="Chen Y."/>
            <person name="Zheng D."/>
            <person name="Pang J."/>
            <person name="Liu Y."/>
            <person name="Luo S."/>
            <person name="Meng S."/>
            <person name="Qian L."/>
            <person name="Wei D."/>
            <person name="Dai S."/>
            <person name="Zhou R."/>
        </authorList>
    </citation>
    <scope>NUCLEOTIDE SEQUENCE [LARGE SCALE GENOMIC DNA]</scope>
    <source>
        <strain evidence="1">BV-YZ2020</strain>
    </source>
</reference>
<proteinExistence type="predicted"/>
<comment type="caution">
    <text evidence="1">The sequence shown here is derived from an EMBL/GenBank/DDBJ whole genome shotgun (WGS) entry which is preliminary data.</text>
</comment>
<organism evidence="1 2">
    <name type="scientific">Bauhinia variegata</name>
    <name type="common">Purple orchid tree</name>
    <name type="synonym">Phanera variegata</name>
    <dbReference type="NCBI Taxonomy" id="167791"/>
    <lineage>
        <taxon>Eukaryota</taxon>
        <taxon>Viridiplantae</taxon>
        <taxon>Streptophyta</taxon>
        <taxon>Embryophyta</taxon>
        <taxon>Tracheophyta</taxon>
        <taxon>Spermatophyta</taxon>
        <taxon>Magnoliopsida</taxon>
        <taxon>eudicotyledons</taxon>
        <taxon>Gunneridae</taxon>
        <taxon>Pentapetalae</taxon>
        <taxon>rosids</taxon>
        <taxon>fabids</taxon>
        <taxon>Fabales</taxon>
        <taxon>Fabaceae</taxon>
        <taxon>Cercidoideae</taxon>
        <taxon>Cercideae</taxon>
        <taxon>Bauhiniinae</taxon>
        <taxon>Bauhinia</taxon>
    </lineage>
</organism>
<evidence type="ECO:0000313" key="2">
    <source>
        <dbReference type="Proteomes" id="UP000828941"/>
    </source>
</evidence>